<comment type="caution">
    <text evidence="2">The sequence shown here is derived from an EMBL/GenBank/DDBJ whole genome shotgun (WGS) entry which is preliminary data.</text>
</comment>
<evidence type="ECO:0000313" key="3">
    <source>
        <dbReference type="Proteomes" id="UP000190959"/>
    </source>
</evidence>
<reference evidence="2 3" key="1">
    <citation type="submission" date="2017-02" db="EMBL/GenBank/DDBJ databases">
        <title>Genome sequence of Clostridium beijerinckii Br21.</title>
        <authorList>
            <person name="Fonseca B.C."/>
            <person name="Guazzaroni M.E."/>
            <person name="Riano-Pachon D.M."/>
            <person name="Reginatto V."/>
        </authorList>
    </citation>
    <scope>NUCLEOTIDE SEQUENCE [LARGE SCALE GENOMIC DNA]</scope>
    <source>
        <strain evidence="2 3">Br21</strain>
    </source>
</reference>
<name>A0A1S9N2E8_CLOBE</name>
<dbReference type="GO" id="GO:0006313">
    <property type="term" value="P:DNA transposition"/>
    <property type="evidence" value="ECO:0007669"/>
    <property type="project" value="InterPro"/>
</dbReference>
<evidence type="ECO:0000259" key="1">
    <source>
        <dbReference type="Pfam" id="PF04986"/>
    </source>
</evidence>
<sequence>MYNVINYWYSKNNSNYEVGVIAVIHTFGRDLKWNPYVHALVTEGVIDKKINWWKSVNYISYLYLKKSWQNVLLDIIKKHFNCY</sequence>
<dbReference type="GO" id="GO:0003677">
    <property type="term" value="F:DNA binding"/>
    <property type="evidence" value="ECO:0007669"/>
    <property type="project" value="InterPro"/>
</dbReference>
<dbReference type="RefSeq" id="WP_078116681.1">
    <property type="nucleotide sequence ID" value="NZ_MWMH01000007.1"/>
</dbReference>
<feature type="domain" description="Transposase IS801/IS1294" evidence="1">
    <location>
        <begin position="19"/>
        <end position="78"/>
    </location>
</feature>
<proteinExistence type="predicted"/>
<protein>
    <recommendedName>
        <fullName evidence="1">Transposase IS801/IS1294 domain-containing protein</fullName>
    </recommendedName>
</protein>
<accession>A0A1S9N2E8</accession>
<dbReference type="InterPro" id="IPR007069">
    <property type="entry name" value="Transposase_32"/>
</dbReference>
<evidence type="ECO:0000313" key="2">
    <source>
        <dbReference type="EMBL" id="OOP71704.1"/>
    </source>
</evidence>
<dbReference type="GO" id="GO:0004803">
    <property type="term" value="F:transposase activity"/>
    <property type="evidence" value="ECO:0007669"/>
    <property type="project" value="InterPro"/>
</dbReference>
<dbReference type="Proteomes" id="UP000190959">
    <property type="component" value="Unassembled WGS sequence"/>
</dbReference>
<dbReference type="AlphaFoldDB" id="A0A1S9N2E8"/>
<dbReference type="EMBL" id="MWMH01000007">
    <property type="protein sequence ID" value="OOP71704.1"/>
    <property type="molecule type" value="Genomic_DNA"/>
</dbReference>
<gene>
    <name evidence="2" type="ORF">CBEIBR21_19025</name>
</gene>
<dbReference type="Pfam" id="PF04986">
    <property type="entry name" value="Y2_Tnp"/>
    <property type="match status" value="1"/>
</dbReference>
<organism evidence="2 3">
    <name type="scientific">Clostridium beijerinckii</name>
    <name type="common">Clostridium MP</name>
    <dbReference type="NCBI Taxonomy" id="1520"/>
    <lineage>
        <taxon>Bacteria</taxon>
        <taxon>Bacillati</taxon>
        <taxon>Bacillota</taxon>
        <taxon>Clostridia</taxon>
        <taxon>Eubacteriales</taxon>
        <taxon>Clostridiaceae</taxon>
        <taxon>Clostridium</taxon>
    </lineage>
</organism>